<dbReference type="PANTHER" id="PTHR43790:SF3">
    <property type="entry name" value="D-ALLOSE IMPORT ATP-BINDING PROTEIN ALSA-RELATED"/>
    <property type="match status" value="1"/>
</dbReference>
<dbReference type="Gene3D" id="3.40.50.300">
    <property type="entry name" value="P-loop containing nucleotide triphosphate hydrolases"/>
    <property type="match status" value="2"/>
</dbReference>
<evidence type="ECO:0000256" key="1">
    <source>
        <dbReference type="ARBA" id="ARBA00004202"/>
    </source>
</evidence>
<feature type="domain" description="ABC transporter" evidence="11">
    <location>
        <begin position="255"/>
        <end position="497"/>
    </location>
</feature>
<dbReference type="GO" id="GO:0005524">
    <property type="term" value="F:ATP binding"/>
    <property type="evidence" value="ECO:0007669"/>
    <property type="project" value="UniProtKB-KW"/>
</dbReference>
<keyword evidence="3" id="KW-0813">Transport</keyword>
<dbReference type="AlphaFoldDB" id="A0A917FSD5"/>
<dbReference type="GO" id="GO:0015749">
    <property type="term" value="P:monosaccharide transmembrane transport"/>
    <property type="evidence" value="ECO:0007669"/>
    <property type="project" value="UniProtKB-ARBA"/>
</dbReference>
<accession>A0A917FSD5</accession>
<evidence type="ECO:0000256" key="9">
    <source>
        <dbReference type="ARBA" id="ARBA00022967"/>
    </source>
</evidence>
<dbReference type="FunFam" id="3.40.50.300:FF:000126">
    <property type="entry name" value="Galactose/methyl galactoside import ATP-binding protein MglA"/>
    <property type="match status" value="1"/>
</dbReference>
<dbReference type="Proteomes" id="UP000644756">
    <property type="component" value="Unassembled WGS sequence"/>
</dbReference>
<dbReference type="GO" id="GO:0005886">
    <property type="term" value="C:plasma membrane"/>
    <property type="evidence" value="ECO:0007669"/>
    <property type="project" value="UniProtKB-SubCell"/>
</dbReference>
<reference evidence="12" key="1">
    <citation type="journal article" date="2014" name="Int. J. Syst. Evol. Microbiol.">
        <title>Complete genome sequence of Corynebacterium casei LMG S-19264T (=DSM 44701T), isolated from a smear-ripened cheese.</title>
        <authorList>
            <consortium name="US DOE Joint Genome Institute (JGI-PGF)"/>
            <person name="Walter F."/>
            <person name="Albersmeier A."/>
            <person name="Kalinowski J."/>
            <person name="Ruckert C."/>
        </authorList>
    </citation>
    <scope>NUCLEOTIDE SEQUENCE</scope>
    <source>
        <strain evidence="12">CGMCC 1.12987</strain>
    </source>
</reference>
<keyword evidence="10" id="KW-0472">Membrane</keyword>
<sequence length="497" mass="55813">MGEMLLEAVDIYKSYSGVSVLRNVQLHIRRGEVHALMGENGAGKSTLMKILTGVVKQDSGQVRYKGQPLRIQHPKEIQRLGIGIVYQEFNLLPDLTVAQNIFIGREPGARLRGFISERQLNEDAAKILQQLKLKINPRMKVSELSVAEQQMVEIAKTLSYNCELLILDEPTAALTESEIDTLFDVIHDLKAQGVAIIYISHRMNELKRIVDRVTVLRDGQYISEHLFQDTTVDKLIQEMVGRELTSKFPGKPDYSRGKKTLEVKNVSTKQLLRNISFEAYEGEILGIAGLMGAGRTELARAIFGADRMVTGEIWIQGKKVAIQTPAEGIRHGIGYITEDRKKDGLMLSINIKDNIMISNYDKYSTAGWVKENEAKRVTDHYITRLGIKAVNRNQEVGNLSGGNQQKVVLAKWLCRHTNILIFDEPTRGIDVGAKYEVYELMYELVLNGVTVIMISSELPEILGMSDRILVMAEGRITADLSAEDADQEKITHYAMNQ</sequence>
<comment type="caution">
    <text evidence="12">The sequence shown here is derived from an EMBL/GenBank/DDBJ whole genome shotgun (WGS) entry which is preliminary data.</text>
</comment>
<evidence type="ECO:0000256" key="5">
    <source>
        <dbReference type="ARBA" id="ARBA00022597"/>
    </source>
</evidence>
<gene>
    <name evidence="12" type="ORF">GCM10010916_21320</name>
</gene>
<keyword evidence="6" id="KW-0677">Repeat</keyword>
<dbReference type="EMBL" id="BMGR01000006">
    <property type="protein sequence ID" value="GGG04009.1"/>
    <property type="molecule type" value="Genomic_DNA"/>
</dbReference>
<dbReference type="InterPro" id="IPR003593">
    <property type="entry name" value="AAA+_ATPase"/>
</dbReference>
<dbReference type="PANTHER" id="PTHR43790">
    <property type="entry name" value="CARBOHYDRATE TRANSPORT ATP-BINDING PROTEIN MG119-RELATED"/>
    <property type="match status" value="1"/>
</dbReference>
<evidence type="ECO:0000256" key="2">
    <source>
        <dbReference type="ARBA" id="ARBA00004533"/>
    </source>
</evidence>
<keyword evidence="5" id="KW-0762">Sugar transport</keyword>
<dbReference type="InterPro" id="IPR003439">
    <property type="entry name" value="ABC_transporter-like_ATP-bd"/>
</dbReference>
<evidence type="ECO:0000256" key="6">
    <source>
        <dbReference type="ARBA" id="ARBA00022737"/>
    </source>
</evidence>
<dbReference type="CDD" id="cd03216">
    <property type="entry name" value="ABC_Carb_Monos_I"/>
    <property type="match status" value="1"/>
</dbReference>
<reference evidence="12" key="2">
    <citation type="submission" date="2020-09" db="EMBL/GenBank/DDBJ databases">
        <authorList>
            <person name="Sun Q."/>
            <person name="Zhou Y."/>
        </authorList>
    </citation>
    <scope>NUCLEOTIDE SEQUENCE</scope>
    <source>
        <strain evidence="12">CGMCC 1.12987</strain>
    </source>
</reference>
<dbReference type="InterPro" id="IPR027417">
    <property type="entry name" value="P-loop_NTPase"/>
</dbReference>
<evidence type="ECO:0000313" key="12">
    <source>
        <dbReference type="EMBL" id="GGG04009.1"/>
    </source>
</evidence>
<dbReference type="CDD" id="cd03215">
    <property type="entry name" value="ABC_Carb_Monos_II"/>
    <property type="match status" value="1"/>
</dbReference>
<dbReference type="SUPFAM" id="SSF52540">
    <property type="entry name" value="P-loop containing nucleoside triphosphate hydrolases"/>
    <property type="match status" value="2"/>
</dbReference>
<dbReference type="GO" id="GO:0016887">
    <property type="term" value="F:ATP hydrolysis activity"/>
    <property type="evidence" value="ECO:0007669"/>
    <property type="project" value="InterPro"/>
</dbReference>
<keyword evidence="9" id="KW-1278">Translocase</keyword>
<name>A0A917FSD5_9BACL</name>
<evidence type="ECO:0000256" key="3">
    <source>
        <dbReference type="ARBA" id="ARBA00022448"/>
    </source>
</evidence>
<keyword evidence="4" id="KW-1003">Cell membrane</keyword>
<proteinExistence type="predicted"/>
<evidence type="ECO:0000256" key="10">
    <source>
        <dbReference type="ARBA" id="ARBA00023136"/>
    </source>
</evidence>
<evidence type="ECO:0000313" key="13">
    <source>
        <dbReference type="Proteomes" id="UP000644756"/>
    </source>
</evidence>
<feature type="domain" description="ABC transporter" evidence="11">
    <location>
        <begin position="6"/>
        <end position="243"/>
    </location>
</feature>
<comment type="subcellular location">
    <subcellularLocation>
        <location evidence="2">Cell inner membrane</location>
    </subcellularLocation>
    <subcellularLocation>
        <location evidence="1">Cell membrane</location>
        <topology evidence="1">Peripheral membrane protein</topology>
    </subcellularLocation>
</comment>
<evidence type="ECO:0000256" key="8">
    <source>
        <dbReference type="ARBA" id="ARBA00022840"/>
    </source>
</evidence>
<dbReference type="FunFam" id="3.40.50.300:FF:000127">
    <property type="entry name" value="Ribose import ATP-binding protein RbsA"/>
    <property type="match status" value="1"/>
</dbReference>
<dbReference type="InterPro" id="IPR017871">
    <property type="entry name" value="ABC_transporter-like_CS"/>
</dbReference>
<protein>
    <submittedName>
        <fullName evidence="12">Monosaccharide-transporting ATPase</fullName>
    </submittedName>
</protein>
<dbReference type="PROSITE" id="PS00211">
    <property type="entry name" value="ABC_TRANSPORTER_1"/>
    <property type="match status" value="1"/>
</dbReference>
<organism evidence="12 13">
    <name type="scientific">Paenibacillus abyssi</name>
    <dbReference type="NCBI Taxonomy" id="1340531"/>
    <lineage>
        <taxon>Bacteria</taxon>
        <taxon>Bacillati</taxon>
        <taxon>Bacillota</taxon>
        <taxon>Bacilli</taxon>
        <taxon>Bacillales</taxon>
        <taxon>Paenibacillaceae</taxon>
        <taxon>Paenibacillus</taxon>
    </lineage>
</organism>
<dbReference type="SMART" id="SM00382">
    <property type="entry name" value="AAA"/>
    <property type="match status" value="2"/>
</dbReference>
<dbReference type="RefSeq" id="WP_188531052.1">
    <property type="nucleotide sequence ID" value="NZ_BMGR01000006.1"/>
</dbReference>
<dbReference type="InterPro" id="IPR050107">
    <property type="entry name" value="ABC_carbohydrate_import_ATPase"/>
</dbReference>
<evidence type="ECO:0000259" key="11">
    <source>
        <dbReference type="PROSITE" id="PS50893"/>
    </source>
</evidence>
<evidence type="ECO:0000256" key="4">
    <source>
        <dbReference type="ARBA" id="ARBA00022475"/>
    </source>
</evidence>
<keyword evidence="8" id="KW-0067">ATP-binding</keyword>
<keyword evidence="13" id="KW-1185">Reference proteome</keyword>
<keyword evidence="7" id="KW-0547">Nucleotide-binding</keyword>
<dbReference type="PROSITE" id="PS50893">
    <property type="entry name" value="ABC_TRANSPORTER_2"/>
    <property type="match status" value="2"/>
</dbReference>
<dbReference type="Pfam" id="PF00005">
    <property type="entry name" value="ABC_tran"/>
    <property type="match status" value="2"/>
</dbReference>
<evidence type="ECO:0000256" key="7">
    <source>
        <dbReference type="ARBA" id="ARBA00022741"/>
    </source>
</evidence>